<dbReference type="Pfam" id="PF00270">
    <property type="entry name" value="DEAD"/>
    <property type="match status" value="1"/>
</dbReference>
<dbReference type="GO" id="GO:0006281">
    <property type="term" value="P:DNA repair"/>
    <property type="evidence" value="ECO:0007669"/>
    <property type="project" value="TreeGrafter"/>
</dbReference>
<proteinExistence type="predicted"/>
<keyword evidence="8" id="KW-0413">Isomerase</keyword>
<dbReference type="GO" id="GO:0003678">
    <property type="term" value="F:DNA helicase activity"/>
    <property type="evidence" value="ECO:0007669"/>
    <property type="project" value="InterPro"/>
</dbReference>
<dbReference type="AlphaFoldDB" id="M4NE78"/>
<dbReference type="GeneID" id="72428706"/>
<dbReference type="Proteomes" id="UP000011859">
    <property type="component" value="Chromosome"/>
</dbReference>
<organism evidence="11 12">
    <name type="scientific">Rhodanobacter denitrificans</name>
    <dbReference type="NCBI Taxonomy" id="666685"/>
    <lineage>
        <taxon>Bacteria</taxon>
        <taxon>Pseudomonadati</taxon>
        <taxon>Pseudomonadota</taxon>
        <taxon>Gammaproteobacteria</taxon>
        <taxon>Lysobacterales</taxon>
        <taxon>Rhodanobacteraceae</taxon>
        <taxon>Rhodanobacter</taxon>
    </lineage>
</organism>
<evidence type="ECO:0000256" key="8">
    <source>
        <dbReference type="ARBA" id="ARBA00023235"/>
    </source>
</evidence>
<dbReference type="InterPro" id="IPR045028">
    <property type="entry name" value="DinG/Rad3-like"/>
</dbReference>
<gene>
    <name evidence="11" type="ORF">R2APBS1_1972</name>
</gene>
<evidence type="ECO:0000256" key="2">
    <source>
        <dbReference type="ARBA" id="ARBA00022741"/>
    </source>
</evidence>
<evidence type="ECO:0000313" key="12">
    <source>
        <dbReference type="Proteomes" id="UP000011859"/>
    </source>
</evidence>
<dbReference type="InterPro" id="IPR027417">
    <property type="entry name" value="P-loop_NTPase"/>
</dbReference>
<evidence type="ECO:0000256" key="1">
    <source>
        <dbReference type="ARBA" id="ARBA00022723"/>
    </source>
</evidence>
<dbReference type="KEGG" id="rhd:R2APBS1_1972"/>
<dbReference type="GO" id="GO:0016818">
    <property type="term" value="F:hydrolase activity, acting on acid anhydrides, in phosphorus-containing anhydrides"/>
    <property type="evidence" value="ECO:0007669"/>
    <property type="project" value="InterPro"/>
</dbReference>
<dbReference type="Pfam" id="PF06733">
    <property type="entry name" value="DEAD_2"/>
    <property type="match status" value="1"/>
</dbReference>
<dbReference type="Pfam" id="PF13307">
    <property type="entry name" value="Helicase_C_2"/>
    <property type="match status" value="1"/>
</dbReference>
<sequence>MSDLSAETIAGIRSWLDELAAHKPGFRRRKEQDRAILAIARTLESADDEAQRTIAVEGPTGIGKSIAYVVAGLVAAKRHGKTLVISTATVALQQQLAADLAVIASVTSTPVRTAVLKGRSRYLCDRNLAQLSGEDPDQLGLDLGGDAGGGHWPFRPTAEEREAVQELRAARSRREFDGDLDGWARPIPPRVRPLLTTTAKGCAGASCPFAASCAFLRSRRSVRDADVVVVNHALLLADQRETGGGTLLPPLEESILVVDEAHHLPEVAVEASSATMVLGGHAKRIRGAIESSQQAARMRAKAYSASVLDKLADAERDLSSALDHLGAGMASLLDGNASSVPSRRYGRTFGHAAQVRVLPAQLSPLRDELEVASGQAKWLLDQVGREKEKLSKEPPAGVTPGVVSRMVHELGASGDWLQSAHDTLALLAAEDADHESPVARWVSRDGKGTVEVHASPVDASGWLAQAVWRKAFGSVATSATLRAMGDFRHFAERSGLSRVPGVAYVALPSPFDLERSAVLRVPAMVAEPSEEDRFLAEVLIELESTVDPAEGTLILCASRALMEALVERVPASWRDRLRVQGTRAIGPLLESHRAAIAAGEGSILVGLATLAEGVDLPGRQCSHVVIVKLPFMSPTDPVGETRAEWIEARGRSPFAELLLPEAHRRLVQACGRLIRTESDTGRITVLDRRLTTKAYGRRMLDTLPPYRRDIGAIRAGAEARPPADALGQGRACASRARR</sequence>
<keyword evidence="5" id="KW-0067">ATP-binding</keyword>
<dbReference type="GO" id="GO:0003677">
    <property type="term" value="F:DNA binding"/>
    <property type="evidence" value="ECO:0007669"/>
    <property type="project" value="InterPro"/>
</dbReference>
<dbReference type="Gene3D" id="3.40.50.300">
    <property type="entry name" value="P-loop containing nucleotide triphosphate hydrolases"/>
    <property type="match status" value="2"/>
</dbReference>
<evidence type="ECO:0000256" key="6">
    <source>
        <dbReference type="ARBA" id="ARBA00023004"/>
    </source>
</evidence>
<dbReference type="SUPFAM" id="SSF52540">
    <property type="entry name" value="P-loop containing nucleoside triphosphate hydrolases"/>
    <property type="match status" value="1"/>
</dbReference>
<dbReference type="GO" id="GO:0051539">
    <property type="term" value="F:4 iron, 4 sulfur cluster binding"/>
    <property type="evidence" value="ECO:0007669"/>
    <property type="project" value="TreeGrafter"/>
</dbReference>
<dbReference type="GO" id="GO:0033677">
    <property type="term" value="F:DNA/RNA helicase activity"/>
    <property type="evidence" value="ECO:0007669"/>
    <property type="project" value="TreeGrafter"/>
</dbReference>
<evidence type="ECO:0000256" key="7">
    <source>
        <dbReference type="ARBA" id="ARBA00023014"/>
    </source>
</evidence>
<feature type="region of interest" description="Disordered" evidence="9">
    <location>
        <begin position="718"/>
        <end position="738"/>
    </location>
</feature>
<evidence type="ECO:0000256" key="5">
    <source>
        <dbReference type="ARBA" id="ARBA00022840"/>
    </source>
</evidence>
<dbReference type="InterPro" id="IPR011545">
    <property type="entry name" value="DEAD/DEAH_box_helicase_dom"/>
</dbReference>
<dbReference type="RefSeq" id="WP_015447820.1">
    <property type="nucleotide sequence ID" value="NC_020541.1"/>
</dbReference>
<evidence type="ECO:0000256" key="4">
    <source>
        <dbReference type="ARBA" id="ARBA00022806"/>
    </source>
</evidence>
<dbReference type="NCBIfam" id="NF008729">
    <property type="entry name" value="PRK11747.1"/>
    <property type="match status" value="1"/>
</dbReference>
<dbReference type="PANTHER" id="PTHR11472">
    <property type="entry name" value="DNA REPAIR DEAD HELICASE RAD3/XP-D SUBFAMILY MEMBER"/>
    <property type="match status" value="1"/>
</dbReference>
<dbReference type="InterPro" id="IPR006555">
    <property type="entry name" value="ATP-dep_Helicase_C"/>
</dbReference>
<keyword evidence="6" id="KW-0408">Iron</keyword>
<dbReference type="InterPro" id="IPR014013">
    <property type="entry name" value="Helic_SF1/SF2_ATP-bd_DinG/Rad3"/>
</dbReference>
<keyword evidence="3" id="KW-0378">Hydrolase</keyword>
<dbReference type="GO" id="GO:0009432">
    <property type="term" value="P:SOS response"/>
    <property type="evidence" value="ECO:0007669"/>
    <property type="project" value="TreeGrafter"/>
</dbReference>
<reference evidence="11 12" key="1">
    <citation type="submission" date="2012-04" db="EMBL/GenBank/DDBJ databases">
        <title>Complete genome of Rhodanobacter sp. 2APBS1.</title>
        <authorList>
            <consortium name="US DOE Joint Genome Institute"/>
            <person name="Huntemann M."/>
            <person name="Wei C.-L."/>
            <person name="Han J."/>
            <person name="Detter J.C."/>
            <person name="Han C."/>
            <person name="Tapia R."/>
            <person name="Munk A.C.C."/>
            <person name="Chen A."/>
            <person name="Krypides N."/>
            <person name="Mavromatis K."/>
            <person name="Markowitz V."/>
            <person name="Szeto E."/>
            <person name="Ivanova N."/>
            <person name="Mikhailova N."/>
            <person name="Ovchinnikova G."/>
            <person name="Pagani I."/>
            <person name="Pati A."/>
            <person name="Goodwin L."/>
            <person name="Peters L."/>
            <person name="Pitluck S."/>
            <person name="Woyke T."/>
            <person name="Prakash O."/>
            <person name="Elkins J."/>
            <person name="Brown S."/>
            <person name="Palumbo A."/>
            <person name="Hemme C."/>
            <person name="Zhou J."/>
            <person name="Watson D."/>
            <person name="Jardine P."/>
            <person name="Kostka J."/>
            <person name="Green S."/>
        </authorList>
    </citation>
    <scope>NUCLEOTIDE SEQUENCE [LARGE SCALE GENOMIC DNA]</scope>
    <source>
        <strain evidence="11 12">2APBS1</strain>
    </source>
</reference>
<dbReference type="PANTHER" id="PTHR11472:SF59">
    <property type="entry name" value="ATP-DEPENDENT DNA HELICASE DING"/>
    <property type="match status" value="1"/>
</dbReference>
<evidence type="ECO:0000313" key="11">
    <source>
        <dbReference type="EMBL" id="AGG89095.1"/>
    </source>
</evidence>
<dbReference type="eggNOG" id="COG1199">
    <property type="taxonomic scope" value="Bacteria"/>
</dbReference>
<evidence type="ECO:0000256" key="3">
    <source>
        <dbReference type="ARBA" id="ARBA00022801"/>
    </source>
</evidence>
<keyword evidence="1" id="KW-0479">Metal-binding</keyword>
<accession>M4NE78</accession>
<dbReference type="SMART" id="SM00491">
    <property type="entry name" value="HELICc2"/>
    <property type="match status" value="1"/>
</dbReference>
<dbReference type="STRING" id="666685.R2APBS1_1972"/>
<dbReference type="GO" id="GO:0005524">
    <property type="term" value="F:ATP binding"/>
    <property type="evidence" value="ECO:0007669"/>
    <property type="project" value="UniProtKB-KW"/>
</dbReference>
<feature type="domain" description="Helicase ATP-binding" evidence="10">
    <location>
        <begin position="18"/>
        <end position="329"/>
    </location>
</feature>
<evidence type="ECO:0000256" key="9">
    <source>
        <dbReference type="SAM" id="MobiDB-lite"/>
    </source>
</evidence>
<dbReference type="HOGENOM" id="CLU_012117_4_1_6"/>
<dbReference type="EMBL" id="CP003470">
    <property type="protein sequence ID" value="AGG89095.1"/>
    <property type="molecule type" value="Genomic_DNA"/>
</dbReference>
<evidence type="ECO:0000259" key="10">
    <source>
        <dbReference type="PROSITE" id="PS51193"/>
    </source>
</evidence>
<dbReference type="PROSITE" id="PS51193">
    <property type="entry name" value="HELICASE_ATP_BIND_2"/>
    <property type="match status" value="1"/>
</dbReference>
<keyword evidence="2" id="KW-0547">Nucleotide-binding</keyword>
<keyword evidence="7" id="KW-0411">Iron-sulfur</keyword>
<name>M4NE78_9GAMM</name>
<protein>
    <submittedName>
        <fullName evidence="11">DNA helicase, Rad3</fullName>
    </submittedName>
</protein>
<keyword evidence="4 11" id="KW-0347">Helicase</keyword>
<keyword evidence="12" id="KW-1185">Reference proteome</keyword>
<dbReference type="GO" id="GO:0046872">
    <property type="term" value="F:metal ion binding"/>
    <property type="evidence" value="ECO:0007669"/>
    <property type="project" value="UniProtKB-KW"/>
</dbReference>
<dbReference type="OrthoDB" id="9805194at2"/>
<dbReference type="InterPro" id="IPR010614">
    <property type="entry name" value="RAD3-like_helicase_DEAD"/>
</dbReference>